<feature type="signal peptide" evidence="9">
    <location>
        <begin position="1"/>
        <end position="35"/>
    </location>
</feature>
<evidence type="ECO:0000313" key="12">
    <source>
        <dbReference type="Proteomes" id="UP001432180"/>
    </source>
</evidence>
<keyword evidence="6" id="KW-0653">Protein transport</keyword>
<gene>
    <name evidence="11" type="primary">exbB_2</name>
    <name evidence="11" type="ORF">Thiowin_02086</name>
</gene>
<dbReference type="EMBL" id="CP121472">
    <property type="protein sequence ID" value="WPL17098.1"/>
    <property type="molecule type" value="Genomic_DNA"/>
</dbReference>
<organism evidence="11 12">
    <name type="scientific">Thiorhodovibrio winogradskyi</name>
    <dbReference type="NCBI Taxonomy" id="77007"/>
    <lineage>
        <taxon>Bacteria</taxon>
        <taxon>Pseudomonadati</taxon>
        <taxon>Pseudomonadota</taxon>
        <taxon>Gammaproteobacteria</taxon>
        <taxon>Chromatiales</taxon>
        <taxon>Chromatiaceae</taxon>
        <taxon>Thiorhodovibrio</taxon>
    </lineage>
</organism>
<evidence type="ECO:0000256" key="6">
    <source>
        <dbReference type="RuleBase" id="RU004057"/>
    </source>
</evidence>
<name>A0ABZ0S9W4_9GAMM</name>
<evidence type="ECO:0000256" key="7">
    <source>
        <dbReference type="SAM" id="Coils"/>
    </source>
</evidence>
<keyword evidence="7" id="KW-0175">Coiled coil</keyword>
<protein>
    <submittedName>
        <fullName evidence="11">Biopolymer transport protein ExbB</fullName>
    </submittedName>
</protein>
<evidence type="ECO:0000256" key="2">
    <source>
        <dbReference type="ARBA" id="ARBA00022475"/>
    </source>
</evidence>
<comment type="subcellular location">
    <subcellularLocation>
        <location evidence="1">Cell membrane</location>
        <topology evidence="1">Multi-pass membrane protein</topology>
    </subcellularLocation>
    <subcellularLocation>
        <location evidence="6">Membrane</location>
        <topology evidence="6">Multi-pass membrane protein</topology>
    </subcellularLocation>
</comment>
<keyword evidence="3 8" id="KW-0812">Transmembrane</keyword>
<comment type="similarity">
    <text evidence="6">Belongs to the exbB/tolQ family.</text>
</comment>
<dbReference type="PANTHER" id="PTHR30625:SF11">
    <property type="entry name" value="MOTA_TOLQ_EXBB PROTON CHANNEL DOMAIN-CONTAINING PROTEIN"/>
    <property type="match status" value="1"/>
</dbReference>
<feature type="chain" id="PRO_5045466972" evidence="9">
    <location>
        <begin position="36"/>
        <end position="467"/>
    </location>
</feature>
<dbReference type="PIRSF" id="PIRSF037714">
    <property type="entry name" value="TolR"/>
    <property type="match status" value="1"/>
</dbReference>
<accession>A0ABZ0S9W4</accession>
<evidence type="ECO:0000256" key="5">
    <source>
        <dbReference type="ARBA" id="ARBA00023136"/>
    </source>
</evidence>
<evidence type="ECO:0000256" key="1">
    <source>
        <dbReference type="ARBA" id="ARBA00004651"/>
    </source>
</evidence>
<dbReference type="InterPro" id="IPR017270">
    <property type="entry name" value="MotA/TolQ/ExbB-rel"/>
</dbReference>
<feature type="domain" description="MotA/TolQ/ExbB proton channel" evidence="10">
    <location>
        <begin position="333"/>
        <end position="448"/>
    </location>
</feature>
<reference evidence="11 12" key="1">
    <citation type="journal article" date="2023" name="Microorganisms">
        <title>Thiorhodovibrio frisius and Trv. litoralis spp. nov., Two Novel Members from a Clade of Fastidious Purple Sulfur Bacteria That Exhibit Unique Red-Shifted Light-Harvesting Capabilities.</title>
        <authorList>
            <person name="Methner A."/>
            <person name="Kuzyk S.B."/>
            <person name="Petersen J."/>
            <person name="Bauer S."/>
            <person name="Brinkmann H."/>
            <person name="Sichau K."/>
            <person name="Wanner G."/>
            <person name="Wolf J."/>
            <person name="Neumann-Schaal M."/>
            <person name="Henke P."/>
            <person name="Tank M."/>
            <person name="Sproer C."/>
            <person name="Bunk B."/>
            <person name="Overmann J."/>
        </authorList>
    </citation>
    <scope>NUCLEOTIDE SEQUENCE [LARGE SCALE GENOMIC DNA]</scope>
    <source>
        <strain evidence="11 12">DSM 6702</strain>
    </source>
</reference>
<keyword evidence="6" id="KW-0813">Transport</keyword>
<feature type="transmembrane region" description="Helical" evidence="8">
    <location>
        <begin position="373"/>
        <end position="400"/>
    </location>
</feature>
<evidence type="ECO:0000259" key="10">
    <source>
        <dbReference type="Pfam" id="PF01618"/>
    </source>
</evidence>
<feature type="transmembrane region" description="Helical" evidence="8">
    <location>
        <begin position="284"/>
        <end position="306"/>
    </location>
</feature>
<dbReference type="InterPro" id="IPR002898">
    <property type="entry name" value="MotA_ExbB_proton_chnl"/>
</dbReference>
<feature type="coiled-coil region" evidence="7">
    <location>
        <begin position="40"/>
        <end position="142"/>
    </location>
</feature>
<dbReference type="InterPro" id="IPR050790">
    <property type="entry name" value="ExbB/TolQ_transport"/>
</dbReference>
<evidence type="ECO:0000313" key="11">
    <source>
        <dbReference type="EMBL" id="WPL17098.1"/>
    </source>
</evidence>
<feature type="transmembrane region" description="Helical" evidence="8">
    <location>
        <begin position="412"/>
        <end position="432"/>
    </location>
</feature>
<evidence type="ECO:0000256" key="4">
    <source>
        <dbReference type="ARBA" id="ARBA00022989"/>
    </source>
</evidence>
<evidence type="ECO:0000256" key="3">
    <source>
        <dbReference type="ARBA" id="ARBA00022692"/>
    </source>
</evidence>
<proteinExistence type="inferred from homology"/>
<keyword evidence="2" id="KW-1003">Cell membrane</keyword>
<keyword evidence="4 8" id="KW-1133">Transmembrane helix</keyword>
<keyword evidence="12" id="KW-1185">Reference proteome</keyword>
<keyword evidence="9" id="KW-0732">Signal</keyword>
<dbReference type="Proteomes" id="UP001432180">
    <property type="component" value="Chromosome"/>
</dbReference>
<evidence type="ECO:0000256" key="9">
    <source>
        <dbReference type="SAM" id="SignalP"/>
    </source>
</evidence>
<keyword evidence="5 8" id="KW-0472">Membrane</keyword>
<dbReference type="PANTHER" id="PTHR30625">
    <property type="entry name" value="PROTEIN TOLQ"/>
    <property type="match status" value="1"/>
</dbReference>
<dbReference type="Pfam" id="PF01618">
    <property type="entry name" value="MotA_ExbB"/>
    <property type="match status" value="1"/>
</dbReference>
<evidence type="ECO:0000256" key="8">
    <source>
        <dbReference type="SAM" id="Phobius"/>
    </source>
</evidence>
<sequence length="467" mass="50671">MLNPFMKPMPRLSRPVCHALLALLLTLTFSPAAPAETPELARLIEQAKQAQAAAREHQAAREADFERQWEAIAAEYQPFKDAVEAQQEQVDALEARQQALAAQVAQARKALTDRLGPYAGLFEVARQQAAELERQLRDSLIDTEQPRRTEGLARLAEGEQLPEPEQLNGLLVTLLEALQAQSEVKTFTAPVIQASGGEARVAVTRIGSFVALHAGRYLDYRVEDNSLRELGRQPGGRYRQAARAVEEAAPGQVITGAIDPSRGAILGLLVQTPNLMERLRQGGLVGYLILGLAAVGGLLAVVRILHLRLTLARVRRQLERADRLQPNNPLGRVLLALQEIKPGSDLELMEHRLDQAILEETPRLNRGLTLLKLLAAIAPLMGLLGTVVGMILTFQAISLYGAGDPKLMAGGISQALVTTVLGLITAIPLLLLHSFANGSRRRIEEILEEQAVALVARQLEGGQAGDA</sequence>